<gene>
    <name evidence="1" type="ORF">J2X04_002743</name>
</gene>
<organism evidence="1 2">
    <name type="scientific">Agrilutibacter niabensis</name>
    <dbReference type="NCBI Taxonomy" id="380628"/>
    <lineage>
        <taxon>Bacteria</taxon>
        <taxon>Pseudomonadati</taxon>
        <taxon>Pseudomonadota</taxon>
        <taxon>Gammaproteobacteria</taxon>
        <taxon>Lysobacterales</taxon>
        <taxon>Lysobacteraceae</taxon>
        <taxon>Agrilutibacter</taxon>
    </lineage>
</organism>
<evidence type="ECO:0000313" key="2">
    <source>
        <dbReference type="Proteomes" id="UP001267878"/>
    </source>
</evidence>
<accession>A0ABU1VSA8</accession>
<evidence type="ECO:0000313" key="1">
    <source>
        <dbReference type="EMBL" id="MDR7100362.1"/>
    </source>
</evidence>
<dbReference type="Proteomes" id="UP001267878">
    <property type="component" value="Unassembled WGS sequence"/>
</dbReference>
<dbReference type="RefSeq" id="WP_430537992.1">
    <property type="nucleotide sequence ID" value="NZ_JAVDVW010000002.1"/>
</dbReference>
<reference evidence="1 2" key="1">
    <citation type="submission" date="2023-07" db="EMBL/GenBank/DDBJ databases">
        <title>Sorghum-associated microbial communities from plants grown in Nebraska, USA.</title>
        <authorList>
            <person name="Schachtman D."/>
        </authorList>
    </citation>
    <scope>NUCLEOTIDE SEQUENCE [LARGE SCALE GENOMIC DNA]</scope>
    <source>
        <strain evidence="1 2">BE187</strain>
    </source>
</reference>
<sequence length="113" mass="12601">MTEIVLRDIDPVLADRLRRVADARRWDLPQTLLYVLEQGLYAVEADMNVRFSDTDSDALRAAIAALEGVPNDPGFSLIGRVERTPEPEPPSVDSNFVMSEFLGSEFPARKDPV</sequence>
<comment type="caution">
    <text evidence="1">The sequence shown here is derived from an EMBL/GenBank/DDBJ whole genome shotgun (WGS) entry which is preliminary data.</text>
</comment>
<proteinExistence type="predicted"/>
<name>A0ABU1VSA8_9GAMM</name>
<dbReference type="EMBL" id="JAVDVW010000002">
    <property type="protein sequence ID" value="MDR7100362.1"/>
    <property type="molecule type" value="Genomic_DNA"/>
</dbReference>
<keyword evidence="2" id="KW-1185">Reference proteome</keyword>
<protein>
    <submittedName>
        <fullName evidence="1">Uncharacterized protein</fullName>
    </submittedName>
</protein>